<dbReference type="Pfam" id="PF01569">
    <property type="entry name" value="PAP2"/>
    <property type="match status" value="1"/>
</dbReference>
<feature type="transmembrane region" description="Helical" evidence="2">
    <location>
        <begin position="337"/>
        <end position="357"/>
    </location>
</feature>
<gene>
    <name evidence="4" type="ORF">CHC_T00005997001</name>
</gene>
<dbReference type="OrthoDB" id="5342at2759"/>
<feature type="compositionally biased region" description="Basic and acidic residues" evidence="1">
    <location>
        <begin position="187"/>
        <end position="198"/>
    </location>
</feature>
<organism evidence="4 5">
    <name type="scientific">Chondrus crispus</name>
    <name type="common">Carrageen Irish moss</name>
    <name type="synonym">Polymorpha crispa</name>
    <dbReference type="NCBI Taxonomy" id="2769"/>
    <lineage>
        <taxon>Eukaryota</taxon>
        <taxon>Rhodophyta</taxon>
        <taxon>Florideophyceae</taxon>
        <taxon>Rhodymeniophycidae</taxon>
        <taxon>Gigartinales</taxon>
        <taxon>Gigartinaceae</taxon>
        <taxon>Chondrus</taxon>
    </lineage>
</organism>
<feature type="transmembrane region" description="Helical" evidence="2">
    <location>
        <begin position="452"/>
        <end position="471"/>
    </location>
</feature>
<feature type="transmembrane region" description="Helical" evidence="2">
    <location>
        <begin position="515"/>
        <end position="532"/>
    </location>
</feature>
<dbReference type="SUPFAM" id="SSF48317">
    <property type="entry name" value="Acid phosphatase/Vanadium-dependent haloperoxidase"/>
    <property type="match status" value="1"/>
</dbReference>
<feature type="transmembrane region" description="Helical" evidence="2">
    <location>
        <begin position="477"/>
        <end position="494"/>
    </location>
</feature>
<proteinExistence type="predicted"/>
<dbReference type="GeneID" id="17325373"/>
<dbReference type="InterPro" id="IPR000326">
    <property type="entry name" value="PAP2/HPO"/>
</dbReference>
<evidence type="ECO:0000313" key="4">
    <source>
        <dbReference type="EMBL" id="CDF37786.1"/>
    </source>
</evidence>
<dbReference type="CDD" id="cd01610">
    <property type="entry name" value="PAP2_like"/>
    <property type="match status" value="1"/>
</dbReference>
<keyword evidence="2" id="KW-0812">Transmembrane</keyword>
<dbReference type="Gramene" id="CDF37786">
    <property type="protein sequence ID" value="CDF37786"/>
    <property type="gene ID" value="CHC_T00005997001"/>
</dbReference>
<dbReference type="GO" id="GO:0042392">
    <property type="term" value="F:sphingosine-1-phosphate phosphatase activity"/>
    <property type="evidence" value="ECO:0007669"/>
    <property type="project" value="TreeGrafter"/>
</dbReference>
<dbReference type="KEGG" id="ccp:CHC_T00005997001"/>
<keyword evidence="2" id="KW-1133">Transmembrane helix</keyword>
<feature type="transmembrane region" description="Helical" evidence="2">
    <location>
        <begin position="262"/>
        <end position="281"/>
    </location>
</feature>
<sequence length="566" mass="62137">MGTTRVFKCNSSVSWRPFSWLRIVFTETFGPESYFAHSCVQYFGARVPLSSEPNQYFRIKFINIYLHFIPLCAFSSPLPLVLPRSLFRRNTESLAPSSSHYGTAPSPSPSFPPLHLPFPPFPHPYPLPFPPFPHPSPSFPPSPLTPSNPLPFSSVSSIASTAGFHPTIVALRPGPRRLAPLPMCRDTDETKPSHKEGDGCMSTYSSSVSSSPDSPPLAAPQFPYIPVPTSYQLAFPLAIERFFQPIDDAVIRQCQRTTTRPVYSFSMALTFFTAIEFLLAAPPTLYALGYDAAAGLATSVLLVLGVISQMPKKFIFRRRPWMVGRALAIRQDKTSSFPSRAVVCASVFSWLIAQALYLEGFLPGQLSPLRLWFGIAIVSSLAAFARINVGAHYPSDTLLGFVLGCVVIKIGVYYEQFWQDLGCGASYPNPAGSQILLDSSASALSHASWQRMAVATLLAYAMTLVSIQGFWVKCSYVYGLLLSSAAFRAVFLCCRQTPGGACVAEVVRHGGLKEHVLATAMFTSLLVFGMVTKGRKGVLRVVSFSLIYFGTIFGLLYWRLRPPSSL</sequence>
<evidence type="ECO:0000256" key="2">
    <source>
        <dbReference type="SAM" id="Phobius"/>
    </source>
</evidence>
<dbReference type="PANTHER" id="PTHR14969">
    <property type="entry name" value="SPHINGOSINE-1-PHOSPHATE PHOSPHOHYDROLASE"/>
    <property type="match status" value="1"/>
</dbReference>
<dbReference type="Proteomes" id="UP000012073">
    <property type="component" value="Unassembled WGS sequence"/>
</dbReference>
<name>R7QJY1_CHOCR</name>
<feature type="transmembrane region" description="Helical" evidence="2">
    <location>
        <begin position="287"/>
        <end position="308"/>
    </location>
</feature>
<feature type="transmembrane region" description="Helical" evidence="2">
    <location>
        <begin position="538"/>
        <end position="558"/>
    </location>
</feature>
<reference evidence="5" key="1">
    <citation type="journal article" date="2013" name="Proc. Natl. Acad. Sci. U.S.A.">
        <title>Genome structure and metabolic features in the red seaweed Chondrus crispus shed light on evolution of the Archaeplastida.</title>
        <authorList>
            <person name="Collen J."/>
            <person name="Porcel B."/>
            <person name="Carre W."/>
            <person name="Ball S.G."/>
            <person name="Chaparro C."/>
            <person name="Tonon T."/>
            <person name="Barbeyron T."/>
            <person name="Michel G."/>
            <person name="Noel B."/>
            <person name="Valentin K."/>
            <person name="Elias M."/>
            <person name="Artiguenave F."/>
            <person name="Arun A."/>
            <person name="Aury J.M."/>
            <person name="Barbosa-Neto J.F."/>
            <person name="Bothwell J.H."/>
            <person name="Bouget F.Y."/>
            <person name="Brillet L."/>
            <person name="Cabello-Hurtado F."/>
            <person name="Capella-Gutierrez S."/>
            <person name="Charrier B."/>
            <person name="Cladiere L."/>
            <person name="Cock J.M."/>
            <person name="Coelho S.M."/>
            <person name="Colleoni C."/>
            <person name="Czjzek M."/>
            <person name="Da Silva C."/>
            <person name="Delage L."/>
            <person name="Denoeud F."/>
            <person name="Deschamps P."/>
            <person name="Dittami S.M."/>
            <person name="Gabaldon T."/>
            <person name="Gachon C.M."/>
            <person name="Groisillier A."/>
            <person name="Herve C."/>
            <person name="Jabbari K."/>
            <person name="Katinka M."/>
            <person name="Kloareg B."/>
            <person name="Kowalczyk N."/>
            <person name="Labadie K."/>
            <person name="Leblanc C."/>
            <person name="Lopez P.J."/>
            <person name="McLachlan D.H."/>
            <person name="Meslet-Cladiere L."/>
            <person name="Moustafa A."/>
            <person name="Nehr Z."/>
            <person name="Nyvall Collen P."/>
            <person name="Panaud O."/>
            <person name="Partensky F."/>
            <person name="Poulain J."/>
            <person name="Rensing S.A."/>
            <person name="Rousvoal S."/>
            <person name="Samson G."/>
            <person name="Symeonidi A."/>
            <person name="Weissenbach J."/>
            <person name="Zambounis A."/>
            <person name="Wincker P."/>
            <person name="Boyen C."/>
        </authorList>
    </citation>
    <scope>NUCLEOTIDE SEQUENCE [LARGE SCALE GENOMIC DNA]</scope>
    <source>
        <strain evidence="5">cv. Stackhouse</strain>
    </source>
</reference>
<dbReference type="EMBL" id="HG001868">
    <property type="protein sequence ID" value="CDF37786.1"/>
    <property type="molecule type" value="Genomic_DNA"/>
</dbReference>
<keyword evidence="5" id="KW-1185">Reference proteome</keyword>
<dbReference type="AlphaFoldDB" id="R7QJY1"/>
<keyword evidence="2" id="KW-0472">Membrane</keyword>
<accession>R7QJY1</accession>
<evidence type="ECO:0000313" key="5">
    <source>
        <dbReference type="Proteomes" id="UP000012073"/>
    </source>
</evidence>
<feature type="domain" description="Phosphatidic acid phosphatase type 2/haloperoxidase" evidence="3">
    <location>
        <begin position="294"/>
        <end position="412"/>
    </location>
</feature>
<evidence type="ECO:0000259" key="3">
    <source>
        <dbReference type="SMART" id="SM00014"/>
    </source>
</evidence>
<dbReference type="RefSeq" id="XP_005717657.1">
    <property type="nucleotide sequence ID" value="XM_005717600.1"/>
</dbReference>
<feature type="region of interest" description="Disordered" evidence="1">
    <location>
        <begin position="187"/>
        <end position="206"/>
    </location>
</feature>
<dbReference type="PANTHER" id="PTHR14969:SF55">
    <property type="entry name" value="PHOSPHATIDIC ACID PHOSPHATASE TYPE 2_HALOPEROXIDASE DOMAIN-CONTAINING PROTEIN"/>
    <property type="match status" value="1"/>
</dbReference>
<evidence type="ECO:0000256" key="1">
    <source>
        <dbReference type="SAM" id="MobiDB-lite"/>
    </source>
</evidence>
<dbReference type="Gene3D" id="1.20.144.10">
    <property type="entry name" value="Phosphatidic acid phosphatase type 2/haloperoxidase"/>
    <property type="match status" value="1"/>
</dbReference>
<dbReference type="InterPro" id="IPR036938">
    <property type="entry name" value="PAP2/HPO_sf"/>
</dbReference>
<protein>
    <recommendedName>
        <fullName evidence="3">Phosphatidic acid phosphatase type 2/haloperoxidase domain-containing protein</fullName>
    </recommendedName>
</protein>
<feature type="transmembrane region" description="Helical" evidence="2">
    <location>
        <begin position="369"/>
        <end position="389"/>
    </location>
</feature>
<dbReference type="SMART" id="SM00014">
    <property type="entry name" value="acidPPc"/>
    <property type="match status" value="1"/>
</dbReference>